<proteinExistence type="predicted"/>
<reference evidence="2" key="1">
    <citation type="submission" date="2022-05" db="EMBL/GenBank/DDBJ databases">
        <title>The Musa troglodytarum L. genome provides insights into the mechanism of non-climacteric behaviour and enrichment of carotenoids.</title>
        <authorList>
            <person name="Wang J."/>
        </authorList>
    </citation>
    <scope>NUCLEOTIDE SEQUENCE</scope>
    <source>
        <tissue evidence="2">Leaf</tissue>
    </source>
</reference>
<dbReference type="Proteomes" id="UP001055439">
    <property type="component" value="Chromosome 8"/>
</dbReference>
<gene>
    <name evidence="2" type="ORF">MUK42_03523</name>
</gene>
<accession>A0A9E7HJN7</accession>
<dbReference type="AlphaFoldDB" id="A0A9E7HJN7"/>
<keyword evidence="3" id="KW-1185">Reference proteome</keyword>
<feature type="region of interest" description="Disordered" evidence="1">
    <location>
        <begin position="1"/>
        <end position="25"/>
    </location>
</feature>
<evidence type="ECO:0000313" key="2">
    <source>
        <dbReference type="EMBL" id="URE35774.1"/>
    </source>
</evidence>
<organism evidence="2 3">
    <name type="scientific">Musa troglodytarum</name>
    <name type="common">fe'i banana</name>
    <dbReference type="NCBI Taxonomy" id="320322"/>
    <lineage>
        <taxon>Eukaryota</taxon>
        <taxon>Viridiplantae</taxon>
        <taxon>Streptophyta</taxon>
        <taxon>Embryophyta</taxon>
        <taxon>Tracheophyta</taxon>
        <taxon>Spermatophyta</taxon>
        <taxon>Magnoliopsida</taxon>
        <taxon>Liliopsida</taxon>
        <taxon>Zingiberales</taxon>
        <taxon>Musaceae</taxon>
        <taxon>Musa</taxon>
    </lineage>
</organism>
<dbReference type="EMBL" id="CP097510">
    <property type="protein sequence ID" value="URE35774.1"/>
    <property type="molecule type" value="Genomic_DNA"/>
</dbReference>
<evidence type="ECO:0000313" key="3">
    <source>
        <dbReference type="Proteomes" id="UP001055439"/>
    </source>
</evidence>
<sequence>MEDILTQLKKETAAPQPKARPASRGHLLRVDMQITRFLL</sequence>
<protein>
    <submittedName>
        <fullName evidence="2">Uncharacterized protein</fullName>
    </submittedName>
</protein>
<name>A0A9E7HJN7_9LILI</name>
<evidence type="ECO:0000256" key="1">
    <source>
        <dbReference type="SAM" id="MobiDB-lite"/>
    </source>
</evidence>